<evidence type="ECO:0000313" key="1">
    <source>
        <dbReference type="EMBL" id="GLX85057.1"/>
    </source>
</evidence>
<organism evidence="1 2">
    <name type="scientific">Thalassotalea loyana</name>
    <dbReference type="NCBI Taxonomy" id="280483"/>
    <lineage>
        <taxon>Bacteria</taxon>
        <taxon>Pseudomonadati</taxon>
        <taxon>Pseudomonadota</taxon>
        <taxon>Gammaproteobacteria</taxon>
        <taxon>Alteromonadales</taxon>
        <taxon>Colwelliaceae</taxon>
        <taxon>Thalassotalea</taxon>
    </lineage>
</organism>
<keyword evidence="2" id="KW-1185">Reference proteome</keyword>
<gene>
    <name evidence="1" type="ORF">tloyanaT_13090</name>
</gene>
<name>A0ABQ6HBT2_9GAMM</name>
<protein>
    <submittedName>
        <fullName evidence="1">Mu-like prophage FluMu G protein 2</fullName>
    </submittedName>
</protein>
<dbReference type="NCBIfam" id="TIGR01635">
    <property type="entry name" value="tail_comp_S"/>
    <property type="match status" value="1"/>
</dbReference>
<dbReference type="Pfam" id="PF05069">
    <property type="entry name" value="Phage_tail_S"/>
    <property type="match status" value="1"/>
</dbReference>
<accession>A0ABQ6HBT2</accession>
<reference evidence="1 2" key="1">
    <citation type="submission" date="2023-03" db="EMBL/GenBank/DDBJ databases">
        <title>Thalassotalea loyana LMG 22536T draft genome sequence.</title>
        <authorList>
            <person name="Sawabe T."/>
        </authorList>
    </citation>
    <scope>NUCLEOTIDE SEQUENCE [LARGE SCALE GENOMIC DNA]</scope>
    <source>
        <strain evidence="1 2">LMG 22536</strain>
    </source>
</reference>
<evidence type="ECO:0000313" key="2">
    <source>
        <dbReference type="Proteomes" id="UP001157134"/>
    </source>
</evidence>
<proteinExistence type="predicted"/>
<comment type="caution">
    <text evidence="1">The sequence shown here is derived from an EMBL/GenBank/DDBJ whole genome shotgun (WGS) entry which is preliminary data.</text>
</comment>
<dbReference type="InterPro" id="IPR006522">
    <property type="entry name" value="Phage_virion_morphogenesis"/>
</dbReference>
<dbReference type="EMBL" id="BSSV01000002">
    <property type="protein sequence ID" value="GLX85057.1"/>
    <property type="molecule type" value="Genomic_DNA"/>
</dbReference>
<dbReference type="Proteomes" id="UP001157134">
    <property type="component" value="Unassembled WGS sequence"/>
</dbReference>
<dbReference type="RefSeq" id="WP_284296800.1">
    <property type="nucleotide sequence ID" value="NZ_BSSV01000002.1"/>
</dbReference>
<sequence>MEKNFYDDGLYKLFNQAISFGNEQGRPVLKTIGQAMVNDFRTGFKRGVAPDGSKWAPLKIRKGQPLRDTGRLQQSINSQLSPAVVEVGTNVFYAPFHHHGAVIKPKKPGGKLKFSAAGRVFFLKKAVLPARPFIGYGQRQEKKLSNAVNSFVKALIAND</sequence>